<reference evidence="4 5" key="1">
    <citation type="submission" date="2017-11" db="EMBL/GenBank/DDBJ databases">
        <title>Evolution of Phototrophy in the Chloroflexi Phylum Driven by Horizontal Gene Transfer.</title>
        <authorList>
            <person name="Ward L.M."/>
            <person name="Hemp J."/>
            <person name="Shih P.M."/>
            <person name="Mcglynn S.E."/>
            <person name="Fischer W."/>
        </authorList>
    </citation>
    <scope>NUCLEOTIDE SEQUENCE [LARGE SCALE GENOMIC DNA]</scope>
    <source>
        <strain evidence="4">CP1_1M</strain>
    </source>
</reference>
<comment type="caution">
    <text evidence="4">The sequence shown here is derived from an EMBL/GenBank/DDBJ whole genome shotgun (WGS) entry which is preliminary data.</text>
</comment>
<organism evidence="4 5">
    <name type="scientific">Candidatus Thermofonsia Clade 1 bacterium</name>
    <dbReference type="NCBI Taxonomy" id="2364210"/>
    <lineage>
        <taxon>Bacteria</taxon>
        <taxon>Bacillati</taxon>
        <taxon>Chloroflexota</taxon>
        <taxon>Candidatus Thermofontia</taxon>
        <taxon>Candidatus Thermofonsia Clade 1</taxon>
    </lineage>
</organism>
<dbReference type="InterPro" id="IPR004474">
    <property type="entry name" value="LytR_CpsA_psr"/>
</dbReference>
<sequence>MNSDPCQASLRMNMHCSEETDQLQYEHYAPRRRATPKPISEWKPLVKPAEPLSSTSAELTRPTLPATQPMRAALPLEVPSFVPSIALPTPHRPPLRRRNLILPLIGIALSCTATLLFALFFGWQLLSGSAHERSALIAAQRATSTPTLTIATFPMPTTPPELLIQPWDGKERFTILLLGLDKRPYERGTAFRTDSIILVSLDPTTRSIGVLSIPRDLYVEIPRNTVVGQSYGFQRINTAYFLGERVQEGYGPLLAMQTVQYNLGIRIHDYIAFDFEAIIAMIDAIGGVEVDVPRPIVDYAYPDLYSNGYDPLFIPAGRQWMNGELALKYARSRHDSSDFDRARRQQQIIAAVRERVLRYEMLPQLLLQASNLWAALSGHVRTGLSLEQWIQLALYAKDIPAENIRYGVLDSRYAQPIVWNGASVLSPNRALIGYLLLEVFGANYNQ</sequence>
<feature type="domain" description="Cell envelope-related transcriptional attenuator" evidence="3">
    <location>
        <begin position="192"/>
        <end position="356"/>
    </location>
</feature>
<accession>A0A2M8PYR5</accession>
<dbReference type="Gene3D" id="3.40.630.190">
    <property type="entry name" value="LCP protein"/>
    <property type="match status" value="1"/>
</dbReference>
<comment type="similarity">
    <text evidence="1">Belongs to the LytR/CpsA/Psr (LCP) family.</text>
</comment>
<dbReference type="EMBL" id="PGTL01000011">
    <property type="protein sequence ID" value="PJF42697.1"/>
    <property type="molecule type" value="Genomic_DNA"/>
</dbReference>
<feature type="transmembrane region" description="Helical" evidence="2">
    <location>
        <begin position="100"/>
        <end position="123"/>
    </location>
</feature>
<evidence type="ECO:0000256" key="1">
    <source>
        <dbReference type="ARBA" id="ARBA00006068"/>
    </source>
</evidence>
<gene>
    <name evidence="4" type="ORF">CUN50_03275</name>
</gene>
<name>A0A2M8PYR5_9CHLR</name>
<evidence type="ECO:0000256" key="2">
    <source>
        <dbReference type="SAM" id="Phobius"/>
    </source>
</evidence>
<dbReference type="PANTHER" id="PTHR33392:SF6">
    <property type="entry name" value="POLYISOPRENYL-TEICHOIC ACID--PEPTIDOGLYCAN TEICHOIC ACID TRANSFERASE TAGU"/>
    <property type="match status" value="1"/>
</dbReference>
<dbReference type="InterPro" id="IPR050922">
    <property type="entry name" value="LytR/CpsA/Psr_CW_biosynth"/>
</dbReference>
<dbReference type="NCBIfam" id="TIGR00350">
    <property type="entry name" value="lytR_cpsA_psr"/>
    <property type="match status" value="1"/>
</dbReference>
<dbReference type="Pfam" id="PF03816">
    <property type="entry name" value="LytR_cpsA_psr"/>
    <property type="match status" value="1"/>
</dbReference>
<evidence type="ECO:0000313" key="5">
    <source>
        <dbReference type="Proteomes" id="UP000228947"/>
    </source>
</evidence>
<keyword evidence="2" id="KW-0472">Membrane</keyword>
<evidence type="ECO:0000313" key="4">
    <source>
        <dbReference type="EMBL" id="PJF42697.1"/>
    </source>
</evidence>
<evidence type="ECO:0000259" key="3">
    <source>
        <dbReference type="Pfam" id="PF03816"/>
    </source>
</evidence>
<proteinExistence type="inferred from homology"/>
<keyword evidence="2" id="KW-0812">Transmembrane</keyword>
<dbReference type="PANTHER" id="PTHR33392">
    <property type="entry name" value="POLYISOPRENYL-TEICHOIC ACID--PEPTIDOGLYCAN TEICHOIC ACID TRANSFERASE TAGU"/>
    <property type="match status" value="1"/>
</dbReference>
<dbReference type="AlphaFoldDB" id="A0A2M8PYR5"/>
<keyword evidence="2" id="KW-1133">Transmembrane helix</keyword>
<protein>
    <recommendedName>
        <fullName evidence="3">Cell envelope-related transcriptional attenuator domain-containing protein</fullName>
    </recommendedName>
</protein>
<dbReference type="Proteomes" id="UP000228947">
    <property type="component" value="Unassembled WGS sequence"/>
</dbReference>